<proteinExistence type="predicted"/>
<gene>
    <name evidence="7" type="ORF">UFOPK2958_01001</name>
</gene>
<keyword evidence="2" id="KW-1003">Cell membrane</keyword>
<dbReference type="InterPro" id="IPR032808">
    <property type="entry name" value="DoxX"/>
</dbReference>
<dbReference type="GO" id="GO:0005886">
    <property type="term" value="C:plasma membrane"/>
    <property type="evidence" value="ECO:0007669"/>
    <property type="project" value="UniProtKB-SubCell"/>
</dbReference>
<dbReference type="InterPro" id="IPR051907">
    <property type="entry name" value="DoxX-like_oxidoreductase"/>
</dbReference>
<evidence type="ECO:0000256" key="5">
    <source>
        <dbReference type="ARBA" id="ARBA00023136"/>
    </source>
</evidence>
<evidence type="ECO:0000256" key="3">
    <source>
        <dbReference type="ARBA" id="ARBA00022692"/>
    </source>
</evidence>
<evidence type="ECO:0000256" key="4">
    <source>
        <dbReference type="ARBA" id="ARBA00022989"/>
    </source>
</evidence>
<dbReference type="EMBL" id="CAFAAB010000115">
    <property type="protein sequence ID" value="CAB4788727.1"/>
    <property type="molecule type" value="Genomic_DNA"/>
</dbReference>
<dbReference type="PANTHER" id="PTHR33452:SF1">
    <property type="entry name" value="INNER MEMBRANE PROTEIN YPHA-RELATED"/>
    <property type="match status" value="1"/>
</dbReference>
<feature type="transmembrane region" description="Helical" evidence="6">
    <location>
        <begin position="12"/>
        <end position="31"/>
    </location>
</feature>
<dbReference type="PANTHER" id="PTHR33452">
    <property type="entry name" value="OXIDOREDUCTASE CATD-RELATED"/>
    <property type="match status" value="1"/>
</dbReference>
<feature type="transmembrane region" description="Helical" evidence="6">
    <location>
        <begin position="148"/>
        <end position="170"/>
    </location>
</feature>
<keyword evidence="4 6" id="KW-1133">Transmembrane helix</keyword>
<evidence type="ECO:0000313" key="7">
    <source>
        <dbReference type="EMBL" id="CAB4788727.1"/>
    </source>
</evidence>
<dbReference type="Pfam" id="PF07681">
    <property type="entry name" value="DoxX"/>
    <property type="match status" value="1"/>
</dbReference>
<protein>
    <submittedName>
        <fullName evidence="7">Unannotated protein</fullName>
    </submittedName>
</protein>
<comment type="subcellular location">
    <subcellularLocation>
        <location evidence="1">Cell membrane</location>
        <topology evidence="1">Multi-pass membrane protein</topology>
    </subcellularLocation>
</comment>
<reference evidence="7" key="1">
    <citation type="submission" date="2020-05" db="EMBL/GenBank/DDBJ databases">
        <authorList>
            <person name="Chiriac C."/>
            <person name="Salcher M."/>
            <person name="Ghai R."/>
            <person name="Kavagutti S V."/>
        </authorList>
    </citation>
    <scope>NUCLEOTIDE SEQUENCE</scope>
</reference>
<feature type="transmembrane region" description="Helical" evidence="6">
    <location>
        <begin position="110"/>
        <end position="128"/>
    </location>
</feature>
<accession>A0A6J6X3R5</accession>
<keyword evidence="3 6" id="KW-0812">Transmembrane</keyword>
<sequence length="178" mass="18658">MPLETGSTSFNLVLLIARVALGLMILAHGYAKVFRGGKLAGTAGWFDSIGMRPGKINAYMAAGTEIGVGILLTLGLLVPLAAAGLVALMTVAIVTVHRKNGFFVYNAGQGIEYCLMLIVSAITVGSFGGGKYSIDHAHTFVTWFDRPMHAFATVTIVGFGGALLQLAAVYRPGKVKQA</sequence>
<evidence type="ECO:0000256" key="1">
    <source>
        <dbReference type="ARBA" id="ARBA00004651"/>
    </source>
</evidence>
<dbReference type="AlphaFoldDB" id="A0A6J6X3R5"/>
<name>A0A6J6X3R5_9ZZZZ</name>
<evidence type="ECO:0000256" key="2">
    <source>
        <dbReference type="ARBA" id="ARBA00022475"/>
    </source>
</evidence>
<organism evidence="7">
    <name type="scientific">freshwater metagenome</name>
    <dbReference type="NCBI Taxonomy" id="449393"/>
    <lineage>
        <taxon>unclassified sequences</taxon>
        <taxon>metagenomes</taxon>
        <taxon>ecological metagenomes</taxon>
    </lineage>
</organism>
<evidence type="ECO:0000256" key="6">
    <source>
        <dbReference type="SAM" id="Phobius"/>
    </source>
</evidence>
<keyword evidence="5 6" id="KW-0472">Membrane</keyword>